<sequence length="73" mass="8014">MMTSLSSSAPLMCFDKPASDLLRGITAHRCTTAPASPSWMVLNFLTTPSNYITPARCHVSHYAFELVQLLAKN</sequence>
<protein>
    <submittedName>
        <fullName evidence="1">Uncharacterized protein</fullName>
    </submittedName>
</protein>
<keyword evidence="2" id="KW-1185">Reference proteome</keyword>
<name>A0AAW1E6T7_ZOAVI</name>
<gene>
    <name evidence="1" type="ORF">VZT92_023229</name>
</gene>
<dbReference type="AlphaFoldDB" id="A0AAW1E6T7"/>
<evidence type="ECO:0000313" key="2">
    <source>
        <dbReference type="Proteomes" id="UP001488805"/>
    </source>
</evidence>
<organism evidence="1 2">
    <name type="scientific">Zoarces viviparus</name>
    <name type="common">Viviparous eelpout</name>
    <name type="synonym">Blennius viviparus</name>
    <dbReference type="NCBI Taxonomy" id="48416"/>
    <lineage>
        <taxon>Eukaryota</taxon>
        <taxon>Metazoa</taxon>
        <taxon>Chordata</taxon>
        <taxon>Craniata</taxon>
        <taxon>Vertebrata</taxon>
        <taxon>Euteleostomi</taxon>
        <taxon>Actinopterygii</taxon>
        <taxon>Neopterygii</taxon>
        <taxon>Teleostei</taxon>
        <taxon>Neoteleostei</taxon>
        <taxon>Acanthomorphata</taxon>
        <taxon>Eupercaria</taxon>
        <taxon>Perciformes</taxon>
        <taxon>Cottioidei</taxon>
        <taxon>Zoarcales</taxon>
        <taxon>Zoarcidae</taxon>
        <taxon>Zoarcinae</taxon>
        <taxon>Zoarces</taxon>
    </lineage>
</organism>
<dbReference type="EMBL" id="JBCEZU010000538">
    <property type="protein sequence ID" value="KAK9517893.1"/>
    <property type="molecule type" value="Genomic_DNA"/>
</dbReference>
<comment type="caution">
    <text evidence="1">The sequence shown here is derived from an EMBL/GenBank/DDBJ whole genome shotgun (WGS) entry which is preliminary data.</text>
</comment>
<dbReference type="Proteomes" id="UP001488805">
    <property type="component" value="Unassembled WGS sequence"/>
</dbReference>
<evidence type="ECO:0000313" key="1">
    <source>
        <dbReference type="EMBL" id="KAK9517893.1"/>
    </source>
</evidence>
<proteinExistence type="predicted"/>
<reference evidence="1 2" key="1">
    <citation type="journal article" date="2024" name="Genome Biol. Evol.">
        <title>Chromosome-level genome assembly of the viviparous eelpout Zoarces viviparus.</title>
        <authorList>
            <person name="Fuhrmann N."/>
            <person name="Brasseur M.V."/>
            <person name="Bakowski C.E."/>
            <person name="Podsiadlowski L."/>
            <person name="Prost S."/>
            <person name="Krehenwinkel H."/>
            <person name="Mayer C."/>
        </authorList>
    </citation>
    <scope>NUCLEOTIDE SEQUENCE [LARGE SCALE GENOMIC DNA]</scope>
    <source>
        <strain evidence="1">NO-MEL_2022_Ind0_liver</strain>
    </source>
</reference>
<accession>A0AAW1E6T7</accession>